<gene>
    <name evidence="3" type="ORF">LK09_15465</name>
</gene>
<dbReference type="Pfam" id="PF03779">
    <property type="entry name" value="SPW"/>
    <property type="match status" value="1"/>
</dbReference>
<evidence type="ECO:0000313" key="4">
    <source>
        <dbReference type="Proteomes" id="UP000031030"/>
    </source>
</evidence>
<dbReference type="Proteomes" id="UP000031030">
    <property type="component" value="Unassembled WGS sequence"/>
</dbReference>
<dbReference type="InterPro" id="IPR005530">
    <property type="entry name" value="SPW"/>
</dbReference>
<dbReference type="EMBL" id="JTDK01000015">
    <property type="protein sequence ID" value="KHK96377.1"/>
    <property type="molecule type" value="Genomic_DNA"/>
</dbReference>
<proteinExistence type="predicted"/>
<keyword evidence="1" id="KW-0472">Membrane</keyword>
<name>A0A0B2A438_9MICO</name>
<evidence type="ECO:0000259" key="2">
    <source>
        <dbReference type="Pfam" id="PF03779"/>
    </source>
</evidence>
<feature type="transmembrane region" description="Helical" evidence="1">
    <location>
        <begin position="32"/>
        <end position="52"/>
    </location>
</feature>
<keyword evidence="4" id="KW-1185">Reference proteome</keyword>
<dbReference type="STRING" id="1348253.LK09_15465"/>
<feature type="transmembrane region" description="Helical" evidence="1">
    <location>
        <begin position="64"/>
        <end position="82"/>
    </location>
</feature>
<feature type="transmembrane region" description="Helical" evidence="1">
    <location>
        <begin position="88"/>
        <end position="105"/>
    </location>
</feature>
<accession>A0A0B2A438</accession>
<comment type="caution">
    <text evidence="3">The sequence shown here is derived from an EMBL/GenBank/DDBJ whole genome shotgun (WGS) entry which is preliminary data.</text>
</comment>
<feature type="domain" description="SPW repeat-containing integral membrane" evidence="2">
    <location>
        <begin position="7"/>
        <end position="102"/>
    </location>
</feature>
<sequence>MKKWTRWEDWVAVGVGLIVALSTFVVPQVGASMPWMLILGILLIASGLVNLAMPGLVAMEYVQLALGVLLIVAPWLGAYATAMTGPAWLSWIGGIVCVVVAAMAIRPAMHAGHDRSLPH</sequence>
<evidence type="ECO:0000256" key="1">
    <source>
        <dbReference type="SAM" id="Phobius"/>
    </source>
</evidence>
<dbReference type="OrthoDB" id="32521at2"/>
<dbReference type="RefSeq" id="WP_039401416.1">
    <property type="nucleotide sequence ID" value="NZ_JTDK01000015.1"/>
</dbReference>
<dbReference type="AlphaFoldDB" id="A0A0B2A438"/>
<evidence type="ECO:0000313" key="3">
    <source>
        <dbReference type="EMBL" id="KHK96377.1"/>
    </source>
</evidence>
<reference evidence="3 4" key="1">
    <citation type="submission" date="2014-11" db="EMBL/GenBank/DDBJ databases">
        <title>Genome sequence of Microbacterium mangrovi MUSC 115(T).</title>
        <authorList>
            <person name="Lee L.-H."/>
        </authorList>
    </citation>
    <scope>NUCLEOTIDE SEQUENCE [LARGE SCALE GENOMIC DNA]</scope>
    <source>
        <strain evidence="3 4">MUSC 115</strain>
    </source>
</reference>
<protein>
    <recommendedName>
        <fullName evidence="2">SPW repeat-containing integral membrane domain-containing protein</fullName>
    </recommendedName>
</protein>
<keyword evidence="1" id="KW-1133">Transmembrane helix</keyword>
<keyword evidence="1" id="KW-0812">Transmembrane</keyword>
<organism evidence="3 4">
    <name type="scientific">Microbacterium mangrovi</name>
    <dbReference type="NCBI Taxonomy" id="1348253"/>
    <lineage>
        <taxon>Bacteria</taxon>
        <taxon>Bacillati</taxon>
        <taxon>Actinomycetota</taxon>
        <taxon>Actinomycetes</taxon>
        <taxon>Micrococcales</taxon>
        <taxon>Microbacteriaceae</taxon>
        <taxon>Microbacterium</taxon>
    </lineage>
</organism>
<feature type="transmembrane region" description="Helical" evidence="1">
    <location>
        <begin position="7"/>
        <end position="26"/>
    </location>
</feature>